<dbReference type="Pfam" id="PF00899">
    <property type="entry name" value="ThiF"/>
    <property type="match status" value="1"/>
</dbReference>
<comment type="similarity">
    <text evidence="1">Belongs to the ubiquitin-activating E1 family. UBA5 subfamily.</text>
</comment>
<dbReference type="PANTHER" id="PTHR10953">
    <property type="entry name" value="UBIQUITIN-ACTIVATING ENZYME E1"/>
    <property type="match status" value="1"/>
</dbReference>
<evidence type="ECO:0000256" key="3">
    <source>
        <dbReference type="ARBA" id="ARBA00022723"/>
    </source>
</evidence>
<evidence type="ECO:0000256" key="4">
    <source>
        <dbReference type="ARBA" id="ARBA00022741"/>
    </source>
</evidence>
<evidence type="ECO:0000256" key="9">
    <source>
        <dbReference type="SAM" id="Coils"/>
    </source>
</evidence>
<evidence type="ECO:0000259" key="11">
    <source>
        <dbReference type="Pfam" id="PF00899"/>
    </source>
</evidence>
<dbReference type="GO" id="GO:0071569">
    <property type="term" value="P:protein ufmylation"/>
    <property type="evidence" value="ECO:0007669"/>
    <property type="project" value="TreeGrafter"/>
</dbReference>
<keyword evidence="6" id="KW-0862">Zinc</keyword>
<dbReference type="GO" id="GO:0005829">
    <property type="term" value="C:cytosol"/>
    <property type="evidence" value="ECO:0007669"/>
    <property type="project" value="TreeGrafter"/>
</dbReference>
<dbReference type="OrthoDB" id="206053at2759"/>
<dbReference type="InterPro" id="IPR045886">
    <property type="entry name" value="ThiF/MoeB/HesA"/>
</dbReference>
<dbReference type="EMBL" id="JANIIK010000037">
    <property type="protein sequence ID" value="KAJ3611034.1"/>
    <property type="molecule type" value="Genomic_DNA"/>
</dbReference>
<sequence length="399" mass="44569">MEELKLRVKELENELIKCRQNQNQSAQNMPVYRPKIGQMSAEVSDSNPYSRLMALKRMGVVKDYERIRSFSVAVVGVGGVGSVTAEMLTRCGVGKLLLFDYDRVELANMNRLFFQPHQAGLSKVEAAQHTLRSINPDVTFETHNHNITTLDNFNHFMERISHGGVEEGAPVDLVLSCVDNFEARIAINTACNELGQVWMESGVSENAVSGHIQLIIPGETACFACAPPLVVASNLDERTLKKDGVCAASLPTTMGVVAGLLVQNVLKYLLRFGTVSHYLGYNAMQDFFPSMSMKPNPHCDHAHCRRQQEEHQRREAERPREEEVVVVEEEVVHEENHWGIEVVSEVTEEELNASSRPLPDLPEGITVAYTLPPQDSAEGLTVQETEESLEELMARMQQI</sequence>
<dbReference type="InterPro" id="IPR000594">
    <property type="entry name" value="ThiF_NAD_FAD-bd"/>
</dbReference>
<keyword evidence="3" id="KW-0479">Metal-binding</keyword>
<dbReference type="InterPro" id="IPR029752">
    <property type="entry name" value="D-isomer_DH_CS1"/>
</dbReference>
<dbReference type="PROSITE" id="PS00065">
    <property type="entry name" value="D_2_HYDROXYACID_DH_1"/>
    <property type="match status" value="1"/>
</dbReference>
<evidence type="ECO:0000256" key="6">
    <source>
        <dbReference type="ARBA" id="ARBA00022833"/>
    </source>
</evidence>
<feature type="coiled-coil region" evidence="9">
    <location>
        <begin position="1"/>
        <end position="28"/>
    </location>
</feature>
<dbReference type="Gene3D" id="3.40.50.720">
    <property type="entry name" value="NAD(P)-binding Rossmann-like Domain"/>
    <property type="match status" value="1"/>
</dbReference>
<dbReference type="GO" id="GO:0005524">
    <property type="term" value="F:ATP binding"/>
    <property type="evidence" value="ECO:0007669"/>
    <property type="project" value="UniProtKB-KW"/>
</dbReference>
<organism evidence="12 13">
    <name type="scientific">Muraenolepis orangiensis</name>
    <name type="common">Patagonian moray cod</name>
    <dbReference type="NCBI Taxonomy" id="630683"/>
    <lineage>
        <taxon>Eukaryota</taxon>
        <taxon>Metazoa</taxon>
        <taxon>Chordata</taxon>
        <taxon>Craniata</taxon>
        <taxon>Vertebrata</taxon>
        <taxon>Euteleostomi</taxon>
        <taxon>Actinopterygii</taxon>
        <taxon>Neopterygii</taxon>
        <taxon>Teleostei</taxon>
        <taxon>Neoteleostei</taxon>
        <taxon>Acanthomorphata</taxon>
        <taxon>Zeiogadaria</taxon>
        <taxon>Gadariae</taxon>
        <taxon>Gadiformes</taxon>
        <taxon>Muraenolepidoidei</taxon>
        <taxon>Muraenolepididae</taxon>
        <taxon>Muraenolepis</taxon>
    </lineage>
</organism>
<evidence type="ECO:0000256" key="1">
    <source>
        <dbReference type="ARBA" id="ARBA00005339"/>
    </source>
</evidence>
<feature type="domain" description="THIF-type NAD/FAD binding fold" evidence="11">
    <location>
        <begin position="49"/>
        <end position="299"/>
    </location>
</feature>
<keyword evidence="13" id="KW-1185">Reference proteome</keyword>
<dbReference type="SUPFAM" id="SSF69572">
    <property type="entry name" value="Activating enzymes of the ubiquitin-like proteins"/>
    <property type="match status" value="1"/>
</dbReference>
<keyword evidence="4" id="KW-0547">Nucleotide-binding</keyword>
<keyword evidence="5" id="KW-0833">Ubl conjugation pathway</keyword>
<evidence type="ECO:0000256" key="5">
    <source>
        <dbReference type="ARBA" id="ARBA00022786"/>
    </source>
</evidence>
<dbReference type="InterPro" id="IPR035985">
    <property type="entry name" value="Ubiquitin-activating_enz"/>
</dbReference>
<evidence type="ECO:0000256" key="8">
    <source>
        <dbReference type="ARBA" id="ARBA00030506"/>
    </source>
</evidence>
<accession>A0A9Q0IU60</accession>
<evidence type="ECO:0000256" key="7">
    <source>
        <dbReference type="ARBA" id="ARBA00022840"/>
    </source>
</evidence>
<evidence type="ECO:0000256" key="2">
    <source>
        <dbReference type="ARBA" id="ARBA00016279"/>
    </source>
</evidence>
<evidence type="ECO:0000313" key="12">
    <source>
        <dbReference type="EMBL" id="KAJ3611034.1"/>
    </source>
</evidence>
<dbReference type="AlphaFoldDB" id="A0A9Q0IU60"/>
<comment type="caution">
    <text evidence="12">The sequence shown here is derived from an EMBL/GenBank/DDBJ whole genome shotgun (WGS) entry which is preliminary data.</text>
</comment>
<gene>
    <name evidence="12" type="ORF">NHX12_021050</name>
</gene>
<evidence type="ECO:0000313" key="13">
    <source>
        <dbReference type="Proteomes" id="UP001148018"/>
    </source>
</evidence>
<feature type="region of interest" description="Disordered" evidence="10">
    <location>
        <begin position="300"/>
        <end position="320"/>
    </location>
</feature>
<dbReference type="FunFam" id="3.40.50.720:FF:000066">
    <property type="entry name" value="Putative ubiquitin-like modifier-activating enzyme 5"/>
    <property type="match status" value="1"/>
</dbReference>
<keyword evidence="9" id="KW-0175">Coiled coil</keyword>
<proteinExistence type="inferred from homology"/>
<dbReference type="GO" id="GO:0046872">
    <property type="term" value="F:metal ion binding"/>
    <property type="evidence" value="ECO:0007669"/>
    <property type="project" value="UniProtKB-KW"/>
</dbReference>
<dbReference type="Proteomes" id="UP001148018">
    <property type="component" value="Unassembled WGS sequence"/>
</dbReference>
<protein>
    <recommendedName>
        <fullName evidence="2">Ubiquitin-like modifier-activating enzyme 5</fullName>
    </recommendedName>
    <alternativeName>
        <fullName evidence="8">UFM1-activating enzyme</fullName>
    </alternativeName>
</protein>
<dbReference type="CDD" id="cd00757">
    <property type="entry name" value="ThiF_MoeB_HesA_family"/>
    <property type="match status" value="1"/>
</dbReference>
<name>A0A9Q0IU60_9TELE</name>
<dbReference type="PANTHER" id="PTHR10953:SF9">
    <property type="entry name" value="UBIQUITIN-LIKE MODIFIER-ACTIVATING ENZYME 5"/>
    <property type="match status" value="1"/>
</dbReference>
<keyword evidence="7" id="KW-0067">ATP-binding</keyword>
<dbReference type="GO" id="GO:0071566">
    <property type="term" value="F:UFM1 activating enzyme activity"/>
    <property type="evidence" value="ECO:0007669"/>
    <property type="project" value="TreeGrafter"/>
</dbReference>
<evidence type="ECO:0000256" key="10">
    <source>
        <dbReference type="SAM" id="MobiDB-lite"/>
    </source>
</evidence>
<reference evidence="12" key="1">
    <citation type="submission" date="2022-07" db="EMBL/GenBank/DDBJ databases">
        <title>Chromosome-level genome of Muraenolepis orangiensis.</title>
        <authorList>
            <person name="Kim J."/>
        </authorList>
    </citation>
    <scope>NUCLEOTIDE SEQUENCE</scope>
    <source>
        <strain evidence="12">KU_S4_2022</strain>
        <tissue evidence="12">Muscle</tissue>
    </source>
</reference>